<evidence type="ECO:0000256" key="2">
    <source>
        <dbReference type="ARBA" id="ARBA00023125"/>
    </source>
</evidence>
<dbReference type="EMBL" id="BAAAZO010000009">
    <property type="protein sequence ID" value="GAA3623030.1"/>
    <property type="molecule type" value="Genomic_DNA"/>
</dbReference>
<evidence type="ECO:0000256" key="1">
    <source>
        <dbReference type="ARBA" id="ARBA00023015"/>
    </source>
</evidence>
<dbReference type="PROSITE" id="PS50043">
    <property type="entry name" value="HTH_LUXR_2"/>
    <property type="match status" value="1"/>
</dbReference>
<sequence>MVFTDVLSAEHGDPHGDARTCEAPVKDALAPRAVRPARPDSAFVVPSISRVHLVIQASDPLTYAGLSQHVARRPDIELLPTDRLADADVVAVVATTVTPRVMEQMRRAAGDGDPRFVLVLERFGDLDLLAAVEIGAVSVLWWAEATSDRFAQAVVTAGRGGSELPPDVQARLVTDVAELQRELLAPLGLTPGGLSRREVDVLRWIADGRDTAEIARKMLYSERTVKGILYGLMSRLHLKNRSHAVAYALRAGIL</sequence>
<dbReference type="SMART" id="SM00421">
    <property type="entry name" value="HTH_LUXR"/>
    <property type="match status" value="1"/>
</dbReference>
<dbReference type="PANTHER" id="PTHR44688">
    <property type="entry name" value="DNA-BINDING TRANSCRIPTIONAL ACTIVATOR DEVR_DOSR"/>
    <property type="match status" value="1"/>
</dbReference>
<dbReference type="Proteomes" id="UP001501074">
    <property type="component" value="Unassembled WGS sequence"/>
</dbReference>
<dbReference type="Pfam" id="PF00196">
    <property type="entry name" value="GerE"/>
    <property type="match status" value="1"/>
</dbReference>
<dbReference type="SUPFAM" id="SSF46894">
    <property type="entry name" value="C-terminal effector domain of the bipartite response regulators"/>
    <property type="match status" value="1"/>
</dbReference>
<dbReference type="InterPro" id="IPR000792">
    <property type="entry name" value="Tscrpt_reg_LuxR_C"/>
</dbReference>
<organism evidence="5 6">
    <name type="scientific">Kineosporia mesophila</name>
    <dbReference type="NCBI Taxonomy" id="566012"/>
    <lineage>
        <taxon>Bacteria</taxon>
        <taxon>Bacillati</taxon>
        <taxon>Actinomycetota</taxon>
        <taxon>Actinomycetes</taxon>
        <taxon>Kineosporiales</taxon>
        <taxon>Kineosporiaceae</taxon>
        <taxon>Kineosporia</taxon>
    </lineage>
</organism>
<keyword evidence="1" id="KW-0805">Transcription regulation</keyword>
<feature type="domain" description="HTH luxR-type" evidence="4">
    <location>
        <begin position="187"/>
        <end position="252"/>
    </location>
</feature>
<keyword evidence="2" id="KW-0238">DNA-binding</keyword>
<dbReference type="PRINTS" id="PR00038">
    <property type="entry name" value="HTHLUXR"/>
</dbReference>
<evidence type="ECO:0000259" key="4">
    <source>
        <dbReference type="PROSITE" id="PS50043"/>
    </source>
</evidence>
<accession>A0ABP7A1L8</accession>
<dbReference type="InterPro" id="IPR036388">
    <property type="entry name" value="WH-like_DNA-bd_sf"/>
</dbReference>
<reference evidence="6" key="1">
    <citation type="journal article" date="2019" name="Int. J. Syst. Evol. Microbiol.">
        <title>The Global Catalogue of Microorganisms (GCM) 10K type strain sequencing project: providing services to taxonomists for standard genome sequencing and annotation.</title>
        <authorList>
            <consortium name="The Broad Institute Genomics Platform"/>
            <consortium name="The Broad Institute Genome Sequencing Center for Infectious Disease"/>
            <person name="Wu L."/>
            <person name="Ma J."/>
        </authorList>
    </citation>
    <scope>NUCLEOTIDE SEQUENCE [LARGE SCALE GENOMIC DNA]</scope>
    <source>
        <strain evidence="6">JCM 16902</strain>
    </source>
</reference>
<keyword evidence="3" id="KW-0804">Transcription</keyword>
<protein>
    <submittedName>
        <fullName evidence="5">Response regulator transcription factor</fullName>
    </submittedName>
</protein>
<dbReference type="PANTHER" id="PTHR44688:SF16">
    <property type="entry name" value="DNA-BINDING TRANSCRIPTIONAL ACTIVATOR DEVR_DOSR"/>
    <property type="match status" value="1"/>
</dbReference>
<evidence type="ECO:0000313" key="6">
    <source>
        <dbReference type="Proteomes" id="UP001501074"/>
    </source>
</evidence>
<dbReference type="CDD" id="cd06170">
    <property type="entry name" value="LuxR_C_like"/>
    <property type="match status" value="1"/>
</dbReference>
<name>A0ABP7A1L8_9ACTN</name>
<dbReference type="Gene3D" id="1.10.10.10">
    <property type="entry name" value="Winged helix-like DNA-binding domain superfamily/Winged helix DNA-binding domain"/>
    <property type="match status" value="1"/>
</dbReference>
<comment type="caution">
    <text evidence="5">The sequence shown here is derived from an EMBL/GenBank/DDBJ whole genome shotgun (WGS) entry which is preliminary data.</text>
</comment>
<proteinExistence type="predicted"/>
<dbReference type="InterPro" id="IPR016032">
    <property type="entry name" value="Sig_transdc_resp-reg_C-effctor"/>
</dbReference>
<keyword evidence="6" id="KW-1185">Reference proteome</keyword>
<gene>
    <name evidence="5" type="ORF">GCM10022223_45020</name>
</gene>
<evidence type="ECO:0000313" key="5">
    <source>
        <dbReference type="EMBL" id="GAA3623030.1"/>
    </source>
</evidence>
<evidence type="ECO:0000256" key="3">
    <source>
        <dbReference type="ARBA" id="ARBA00023163"/>
    </source>
</evidence>